<dbReference type="EMBL" id="CP111013">
    <property type="protein sequence ID" value="WAQ96046.1"/>
    <property type="molecule type" value="Genomic_DNA"/>
</dbReference>
<dbReference type="Pfam" id="PF00567">
    <property type="entry name" value="TUDOR"/>
    <property type="match status" value="1"/>
</dbReference>
<feature type="domain" description="Tudor" evidence="1">
    <location>
        <begin position="31"/>
        <end position="104"/>
    </location>
</feature>
<reference evidence="2" key="1">
    <citation type="submission" date="2022-11" db="EMBL/GenBank/DDBJ databases">
        <title>Centuries of genome instability and evolution in soft-shell clam transmissible cancer (bioRxiv).</title>
        <authorList>
            <person name="Hart S.F.M."/>
            <person name="Yonemitsu M.A."/>
            <person name="Giersch R.M."/>
            <person name="Beal B.F."/>
            <person name="Arriagada G."/>
            <person name="Davis B.W."/>
            <person name="Ostrander E.A."/>
            <person name="Goff S.P."/>
            <person name="Metzger M.J."/>
        </authorList>
    </citation>
    <scope>NUCLEOTIDE SEQUENCE</scope>
    <source>
        <strain evidence="2">MELC-2E11</strain>
        <tissue evidence="2">Siphon/mantle</tissue>
    </source>
</reference>
<dbReference type="InterPro" id="IPR002999">
    <property type="entry name" value="Tudor"/>
</dbReference>
<dbReference type="Proteomes" id="UP001164746">
    <property type="component" value="Chromosome 2"/>
</dbReference>
<evidence type="ECO:0000313" key="2">
    <source>
        <dbReference type="EMBL" id="WAQ96046.1"/>
    </source>
</evidence>
<dbReference type="PROSITE" id="PS50304">
    <property type="entry name" value="TUDOR"/>
    <property type="match status" value="1"/>
</dbReference>
<dbReference type="Gene3D" id="2.30.30.140">
    <property type="match status" value="1"/>
</dbReference>
<name>A0ABY7DEF6_MYAAR</name>
<organism evidence="2 3">
    <name type="scientific">Mya arenaria</name>
    <name type="common">Soft-shell clam</name>
    <dbReference type="NCBI Taxonomy" id="6604"/>
    <lineage>
        <taxon>Eukaryota</taxon>
        <taxon>Metazoa</taxon>
        <taxon>Spiralia</taxon>
        <taxon>Lophotrochozoa</taxon>
        <taxon>Mollusca</taxon>
        <taxon>Bivalvia</taxon>
        <taxon>Autobranchia</taxon>
        <taxon>Heteroconchia</taxon>
        <taxon>Euheterodonta</taxon>
        <taxon>Imparidentia</taxon>
        <taxon>Neoheterodontei</taxon>
        <taxon>Myida</taxon>
        <taxon>Myoidea</taxon>
        <taxon>Myidae</taxon>
        <taxon>Mya</taxon>
    </lineage>
</organism>
<accession>A0ABY7DEF6</accession>
<evidence type="ECO:0000313" key="3">
    <source>
        <dbReference type="Proteomes" id="UP001164746"/>
    </source>
</evidence>
<protein>
    <submittedName>
        <fullName evidence="2">STK31-like protein</fullName>
    </submittedName>
</protein>
<evidence type="ECO:0000259" key="1">
    <source>
        <dbReference type="PROSITE" id="PS50304"/>
    </source>
</evidence>
<dbReference type="SUPFAM" id="SSF63748">
    <property type="entry name" value="Tudor/PWWP/MBT"/>
    <property type="match status" value="1"/>
</dbReference>
<sequence length="127" mass="14491">MKNPHSQLSLFDPLLYPHSQLSRLFNLIINNLVQVYACLYTEDNTWYRCQVRQCFGTDKPLKKSDKHCCLLIVALYKIQYIDYGNIEEVGAGSLVEIPASLSSFRPLATKIVLHNTRAKDLSDKQAS</sequence>
<keyword evidence="3" id="KW-1185">Reference proteome</keyword>
<gene>
    <name evidence="2" type="ORF">MAR_028736</name>
</gene>
<proteinExistence type="predicted"/>